<keyword evidence="1" id="KW-0812">Transmembrane</keyword>
<feature type="transmembrane region" description="Helical" evidence="1">
    <location>
        <begin position="27"/>
        <end position="50"/>
    </location>
</feature>
<name>A0A3D8YG42_9BACT</name>
<dbReference type="Proteomes" id="UP000256373">
    <property type="component" value="Unassembled WGS sequence"/>
</dbReference>
<organism evidence="2 3">
    <name type="scientific">Dyadobacter luteus</name>
    <dbReference type="NCBI Taxonomy" id="2259619"/>
    <lineage>
        <taxon>Bacteria</taxon>
        <taxon>Pseudomonadati</taxon>
        <taxon>Bacteroidota</taxon>
        <taxon>Cytophagia</taxon>
        <taxon>Cytophagales</taxon>
        <taxon>Spirosomataceae</taxon>
        <taxon>Dyadobacter</taxon>
    </lineage>
</organism>
<keyword evidence="3" id="KW-1185">Reference proteome</keyword>
<dbReference type="AlphaFoldDB" id="A0A3D8YG42"/>
<proteinExistence type="predicted"/>
<evidence type="ECO:0000256" key="1">
    <source>
        <dbReference type="SAM" id="Phobius"/>
    </source>
</evidence>
<reference evidence="2 3" key="1">
    <citation type="submission" date="2018-07" db="EMBL/GenBank/DDBJ databases">
        <title>Dyadobacter roseus sp. nov., isolated from rose rhizosphere soil.</title>
        <authorList>
            <person name="Chen L."/>
        </authorList>
    </citation>
    <scope>NUCLEOTIDE SEQUENCE [LARGE SCALE GENOMIC DNA]</scope>
    <source>
        <strain evidence="2 3">RS19</strain>
    </source>
</reference>
<gene>
    <name evidence="2" type="ORF">DSL64_04050</name>
</gene>
<dbReference type="EMBL" id="QNUL01000002">
    <property type="protein sequence ID" value="REA63621.1"/>
    <property type="molecule type" value="Genomic_DNA"/>
</dbReference>
<protein>
    <submittedName>
        <fullName evidence="2">Uncharacterized protein</fullName>
    </submittedName>
</protein>
<evidence type="ECO:0000313" key="3">
    <source>
        <dbReference type="Proteomes" id="UP000256373"/>
    </source>
</evidence>
<comment type="caution">
    <text evidence="2">The sequence shown here is derived from an EMBL/GenBank/DDBJ whole genome shotgun (WGS) entry which is preliminary data.</text>
</comment>
<sequence>MITGADKVTVHLRNYKRYNLMFTTNPWVVYAYLTGPVIVGYYLFAVFRFYGKEIKAWNRMTADRIRNPSAKSAAVDNYHKDPAETGLIQLRPELGAGEINPAGPQEG</sequence>
<keyword evidence="1" id="KW-1133">Transmembrane helix</keyword>
<keyword evidence="1" id="KW-0472">Membrane</keyword>
<evidence type="ECO:0000313" key="2">
    <source>
        <dbReference type="EMBL" id="REA63621.1"/>
    </source>
</evidence>
<accession>A0A3D8YG42</accession>